<dbReference type="PANTHER" id="PTHR43523:SF6">
    <property type="entry name" value="GLYCOGEN BIOSYNTHESIS PROTEIN GLGD"/>
    <property type="match status" value="1"/>
</dbReference>
<keyword evidence="5" id="KW-0808">Transferase</keyword>
<evidence type="ECO:0000259" key="3">
    <source>
        <dbReference type="Pfam" id="PF00483"/>
    </source>
</evidence>
<dbReference type="Proteomes" id="UP000746471">
    <property type="component" value="Unassembled WGS sequence"/>
</dbReference>
<evidence type="ECO:0000256" key="2">
    <source>
        <dbReference type="ARBA" id="ARBA00023056"/>
    </source>
</evidence>
<keyword evidence="5" id="KW-0548">Nucleotidyltransferase</keyword>
<dbReference type="Pfam" id="PF00483">
    <property type="entry name" value="NTP_transferase"/>
    <property type="match status" value="1"/>
</dbReference>
<dbReference type="InterPro" id="IPR011831">
    <property type="entry name" value="ADP-Glc_PPase"/>
</dbReference>
<dbReference type="InterPro" id="IPR056818">
    <property type="entry name" value="GlmU/GlgC-like_hexapep"/>
</dbReference>
<feature type="domain" description="Glucose-1-phosphate adenylyltransferase/Bifunctional protein GlmU-like C-terminal hexapeptide" evidence="4">
    <location>
        <begin position="286"/>
        <end position="356"/>
    </location>
</feature>
<gene>
    <name evidence="5" type="primary">glgD</name>
    <name evidence="5" type="ORF">KHM83_13975</name>
</gene>
<dbReference type="EC" id="2.7.7.27" evidence="5"/>
<dbReference type="SUPFAM" id="SSF51161">
    <property type="entry name" value="Trimeric LpxA-like enzymes"/>
    <property type="match status" value="1"/>
</dbReference>
<proteinExistence type="inferred from homology"/>
<evidence type="ECO:0000313" key="6">
    <source>
        <dbReference type="Proteomes" id="UP000746471"/>
    </source>
</evidence>
<comment type="similarity">
    <text evidence="1">Belongs to the bacterial/plant glucose-1-phosphate adenylyltransferase family.</text>
</comment>
<accession>A0ABS5PRJ7</accession>
<evidence type="ECO:0000313" key="5">
    <source>
        <dbReference type="EMBL" id="MBS7527788.1"/>
    </source>
</evidence>
<keyword evidence="6" id="KW-1185">Reference proteome</keyword>
<dbReference type="SUPFAM" id="SSF53448">
    <property type="entry name" value="Nucleotide-diphospho-sugar transferases"/>
    <property type="match status" value="1"/>
</dbReference>
<dbReference type="NCBIfam" id="TIGR02092">
    <property type="entry name" value="glgD"/>
    <property type="match status" value="1"/>
</dbReference>
<evidence type="ECO:0000256" key="1">
    <source>
        <dbReference type="ARBA" id="ARBA00010443"/>
    </source>
</evidence>
<comment type="caution">
    <text evidence="5">The sequence shown here is derived from an EMBL/GenBank/DDBJ whole genome shotgun (WGS) entry which is preliminary data.</text>
</comment>
<dbReference type="EMBL" id="JAHBCL010000025">
    <property type="protein sequence ID" value="MBS7527788.1"/>
    <property type="molecule type" value="Genomic_DNA"/>
</dbReference>
<dbReference type="Pfam" id="PF24894">
    <property type="entry name" value="Hexapep_GlmU"/>
    <property type="match status" value="1"/>
</dbReference>
<reference evidence="5 6" key="1">
    <citation type="submission" date="2021-05" db="EMBL/GenBank/DDBJ databases">
        <title>Fusibacter ferrireducens sp. nov., an anaerobic, sulfur- and Fe-reducing bacterium isolated from the mangrove sediment.</title>
        <authorList>
            <person name="Qiu D."/>
        </authorList>
    </citation>
    <scope>NUCLEOTIDE SEQUENCE [LARGE SCALE GENOMIC DNA]</scope>
    <source>
        <strain evidence="5 6">DSM 12116</strain>
    </source>
</reference>
<dbReference type="CDD" id="cd04651">
    <property type="entry name" value="LbH_G1P_AT_C"/>
    <property type="match status" value="1"/>
</dbReference>
<organism evidence="5 6">
    <name type="scientific">Fusibacter paucivorans</name>
    <dbReference type="NCBI Taxonomy" id="76009"/>
    <lineage>
        <taxon>Bacteria</taxon>
        <taxon>Bacillati</taxon>
        <taxon>Bacillota</taxon>
        <taxon>Clostridia</taxon>
        <taxon>Eubacteriales</taxon>
        <taxon>Eubacteriales Family XII. Incertae Sedis</taxon>
        <taxon>Fusibacter</taxon>
    </lineage>
</organism>
<dbReference type="InterPro" id="IPR029044">
    <property type="entry name" value="Nucleotide-diphossugar_trans"/>
</dbReference>
<dbReference type="RefSeq" id="WP_213237646.1">
    <property type="nucleotide sequence ID" value="NZ_JAHBCL010000025.1"/>
</dbReference>
<sequence>MNNCLGIINLSEIDTNFGVLCQSRPTSMLPFGGRYRIIDFMLSNMVNSGISGIGVFTGNKVRSVMDHLGSGKPWDLDRKLNGLFLFTPTYDYTSTYKRMGDLDLFYQNSNFIKFAKQEHLLLSKSYMLANIDLNDAYWDFVNSGADISLVYKRVTDDSFRYIGCDKIYLNDNGTFKSVGTNLGKEDTFNLSLEMYFMKKEVYFDILFEAIEQGSANFLKQAVFNLLHRYKVHTYQFDGYVACINNVRNYFDANFDILNPEIATELFFKNGQIFTKVKDEPSAYYKDNAHVKNAFVANGCQIDGTVENAILFRGVRVEKGAEIKNAIVMQKSVIRRGVTLNHVILDKRTRVEEGISLMGDHASPFVAGKQSVISKEAL</sequence>
<name>A0ABS5PRJ7_9FIRM</name>
<evidence type="ECO:0000259" key="4">
    <source>
        <dbReference type="Pfam" id="PF24894"/>
    </source>
</evidence>
<dbReference type="InterPro" id="IPR011004">
    <property type="entry name" value="Trimer_LpxA-like_sf"/>
</dbReference>
<dbReference type="InterPro" id="IPR005835">
    <property type="entry name" value="NTP_transferase_dom"/>
</dbReference>
<dbReference type="GO" id="GO:0008878">
    <property type="term" value="F:glucose-1-phosphate adenylyltransferase activity"/>
    <property type="evidence" value="ECO:0007669"/>
    <property type="project" value="UniProtKB-EC"/>
</dbReference>
<keyword evidence="2" id="KW-0320">Glycogen biosynthesis</keyword>
<protein>
    <submittedName>
        <fullName evidence="5">Glucose-1-phosphate adenylyltransferase subunit GlgD</fullName>
        <ecNumber evidence="5">2.7.7.27</ecNumber>
    </submittedName>
</protein>
<dbReference type="PANTHER" id="PTHR43523">
    <property type="entry name" value="GLUCOSE-1-PHOSPHATE ADENYLYLTRANSFERASE-RELATED"/>
    <property type="match status" value="1"/>
</dbReference>
<dbReference type="Gene3D" id="3.90.550.10">
    <property type="entry name" value="Spore Coat Polysaccharide Biosynthesis Protein SpsA, Chain A"/>
    <property type="match status" value="1"/>
</dbReference>
<dbReference type="Gene3D" id="2.160.10.10">
    <property type="entry name" value="Hexapeptide repeat proteins"/>
    <property type="match status" value="1"/>
</dbReference>
<dbReference type="InterPro" id="IPR011832">
    <property type="entry name" value="GlgDAde_trans"/>
</dbReference>
<feature type="domain" description="Nucleotidyl transferase" evidence="3">
    <location>
        <begin position="21"/>
        <end position="155"/>
    </location>
</feature>
<dbReference type="CDD" id="cd02508">
    <property type="entry name" value="ADP_Glucose_PP"/>
    <property type="match status" value="1"/>
</dbReference>